<feature type="transmembrane region" description="Helical" evidence="8">
    <location>
        <begin position="515"/>
        <end position="536"/>
    </location>
</feature>
<feature type="transmembrane region" description="Helical" evidence="8">
    <location>
        <begin position="122"/>
        <end position="147"/>
    </location>
</feature>
<protein>
    <recommendedName>
        <fullName evidence="11">OPT family oligopeptide transporter</fullName>
    </recommendedName>
</protein>
<dbReference type="PANTHER" id="PTHR31645:SF0">
    <property type="entry name" value="OLIGOPEPTIDE TRANSPORTER YGL114W-RELATED"/>
    <property type="match status" value="1"/>
</dbReference>
<sequence length="980" mass="106716">MAPDRGDRERLLSNDDDDALEPQHSITTEPIGQEPDADFLARQSEQPQFTVRALAVGMLIGVLIAFSNTYFGLQTGWISGMAMPSALIGFAYFKGLRTMSRAIGGRIESLGLGKDFSEVENVLVQTVAGSVGTMPLGCGFVGVVPALEFLLKPSETPPEAVYHAGAQETDTPTGGIHLTLAKLILWSLGLCFFGVVFAVPLRKEVIIREKLKFPSGTATALMIGVLHGGEKTGAEGEAEAHAKSRRRRVRKSGADGDEERQGLISEAAHSDGHEDDLEPITRSESRTDKQKKDWQQQIRLLTTSFGVSGAYTLISYFVPRLHSIPFLGLHLSEEWVWNLNPSPAYVGQGIIMGPATTIHMLLGALLGWAVLSPIAKYKGWASGPVDDWNTGSKGWIVWVSLAIMLADAIVSLGWLLLRPAIWYARTYVPPIVEGIKRKRIKRQLRDLASPIVRGYSPVDLSEDPSDSRSKSAGYEQEEEYDAPPEHQIGVKTTLIGLVLTLGFCIFAVQYSFAGIISIGLTVFALLLAMILSIMGVRALGETDLNPVSGISKLTQLIFAAVVPATSKNAVTINLIAGGLSEAGALQAGDLLQDLKCGHLLGASPKAQFWGQLIGSGVGAVVSACIYRLYTNVYTIPGGQFQIPTGFVWIFTARLVTGSGLPPRTFEFAIAAAILWSLLTTLRIYGQSKKAWWTSYIPGGIAVAVGMYNTPSFTLARTVGGLMAWYWTVWKKREETPMIVLASGLILGEGLLSIDELIGWDDGISEFLEPPAQPQAHSGLAQQPAGSAGPSETPDWQMNPEIEISDWTVIEKTESPGFAVLEGVQPRNSSAALVKFSCHMRDAFIRPHGFFAQACHLRGTGKSAKFSLQHKFQKVEQAIFHLQFRECALQQGHFAIIKPDVQNFVTQVRKLKFRLSICKLWILMTDLNDRVAKNPMAADSMPLDPMAVLQENSEEDVSVMAKRVWDNKGTLVYVGKTKDLA</sequence>
<keyword evidence="6 8" id="KW-0472">Membrane</keyword>
<dbReference type="InterPro" id="IPR004813">
    <property type="entry name" value="OPT"/>
</dbReference>
<dbReference type="PANTHER" id="PTHR31645">
    <property type="entry name" value="OLIGOPEPTIDE TRANSPORTER YGL114W-RELATED"/>
    <property type="match status" value="1"/>
</dbReference>
<feature type="region of interest" description="Disordered" evidence="7">
    <location>
        <begin position="1"/>
        <end position="32"/>
    </location>
</feature>
<proteinExistence type="inferred from homology"/>
<evidence type="ECO:0008006" key="11">
    <source>
        <dbReference type="Google" id="ProtNLM"/>
    </source>
</evidence>
<feature type="transmembrane region" description="Helical" evidence="8">
    <location>
        <begin position="667"/>
        <end position="685"/>
    </location>
</feature>
<evidence type="ECO:0000256" key="6">
    <source>
        <dbReference type="ARBA" id="ARBA00023136"/>
    </source>
</evidence>
<dbReference type="GO" id="GO:0000329">
    <property type="term" value="C:fungal-type vacuole membrane"/>
    <property type="evidence" value="ECO:0007669"/>
    <property type="project" value="TreeGrafter"/>
</dbReference>
<evidence type="ECO:0000256" key="1">
    <source>
        <dbReference type="ARBA" id="ARBA00004141"/>
    </source>
</evidence>
<evidence type="ECO:0000313" key="9">
    <source>
        <dbReference type="EMBL" id="PPJ49887.1"/>
    </source>
</evidence>
<feature type="compositionally biased region" description="Basic and acidic residues" evidence="7">
    <location>
        <begin position="1"/>
        <end position="13"/>
    </location>
</feature>
<dbReference type="AlphaFoldDB" id="A0A2S6BQX8"/>
<reference evidence="10" key="1">
    <citation type="journal article" date="2017" name="bioRxiv">
        <title>Conservation of a gene cluster reveals novel cercosporin biosynthetic mechanisms and extends production to the genus Colletotrichum.</title>
        <authorList>
            <person name="de Jonge R."/>
            <person name="Ebert M.K."/>
            <person name="Huitt-Roehl C.R."/>
            <person name="Pal P."/>
            <person name="Suttle J.C."/>
            <person name="Spanner R.E."/>
            <person name="Neubauer J.D."/>
            <person name="Jurick W.M.II."/>
            <person name="Stott K.A."/>
            <person name="Secor G.A."/>
            <person name="Thomma B.P.H.J."/>
            <person name="Van de Peer Y."/>
            <person name="Townsend C.A."/>
            <person name="Bolton M.D."/>
        </authorList>
    </citation>
    <scope>NUCLEOTIDE SEQUENCE [LARGE SCALE GENOMIC DNA]</scope>
    <source>
        <strain evidence="10">CBS538.71</strain>
    </source>
</reference>
<accession>A0A2S6BQX8</accession>
<feature type="region of interest" description="Disordered" evidence="7">
    <location>
        <begin position="455"/>
        <end position="482"/>
    </location>
</feature>
<keyword evidence="3" id="KW-0813">Transport</keyword>
<organism evidence="9 10">
    <name type="scientific">Cercospora berteroae</name>
    <dbReference type="NCBI Taxonomy" id="357750"/>
    <lineage>
        <taxon>Eukaryota</taxon>
        <taxon>Fungi</taxon>
        <taxon>Dikarya</taxon>
        <taxon>Ascomycota</taxon>
        <taxon>Pezizomycotina</taxon>
        <taxon>Dothideomycetes</taxon>
        <taxon>Dothideomycetidae</taxon>
        <taxon>Mycosphaerellales</taxon>
        <taxon>Mycosphaerellaceae</taxon>
        <taxon>Cercospora</taxon>
    </lineage>
</organism>
<keyword evidence="10" id="KW-1185">Reference proteome</keyword>
<evidence type="ECO:0000256" key="7">
    <source>
        <dbReference type="SAM" id="MobiDB-lite"/>
    </source>
</evidence>
<evidence type="ECO:0000256" key="2">
    <source>
        <dbReference type="ARBA" id="ARBA00008807"/>
    </source>
</evidence>
<feature type="transmembrane region" description="Helical" evidence="8">
    <location>
        <begin position="488"/>
        <end position="508"/>
    </location>
</feature>
<feature type="transmembrane region" description="Helical" evidence="8">
    <location>
        <begin position="640"/>
        <end position="661"/>
    </location>
</feature>
<feature type="region of interest" description="Disordered" evidence="7">
    <location>
        <begin position="232"/>
        <end position="293"/>
    </location>
</feature>
<evidence type="ECO:0000256" key="3">
    <source>
        <dbReference type="ARBA" id="ARBA00022448"/>
    </source>
</evidence>
<feature type="transmembrane region" description="Helical" evidence="8">
    <location>
        <begin position="395"/>
        <end position="417"/>
    </location>
</feature>
<dbReference type="OrthoDB" id="627262at2759"/>
<dbReference type="GO" id="GO:0035673">
    <property type="term" value="F:oligopeptide transmembrane transporter activity"/>
    <property type="evidence" value="ECO:0007669"/>
    <property type="project" value="InterPro"/>
</dbReference>
<comment type="similarity">
    <text evidence="2">Belongs to the oligopeptide OPT transporter family.</text>
</comment>
<evidence type="ECO:0000256" key="5">
    <source>
        <dbReference type="ARBA" id="ARBA00022989"/>
    </source>
</evidence>
<comment type="caution">
    <text evidence="9">The sequence shown here is derived from an EMBL/GenBank/DDBJ whole genome shotgun (WGS) entry which is preliminary data.</text>
</comment>
<feature type="transmembrane region" description="Helical" evidence="8">
    <location>
        <begin position="298"/>
        <end position="318"/>
    </location>
</feature>
<dbReference type="NCBIfam" id="TIGR00728">
    <property type="entry name" value="OPT_sfam"/>
    <property type="match status" value="1"/>
</dbReference>
<evidence type="ECO:0000313" key="10">
    <source>
        <dbReference type="Proteomes" id="UP000237631"/>
    </source>
</evidence>
<gene>
    <name evidence="9" type="ORF">CBER1_05008</name>
</gene>
<evidence type="ECO:0000256" key="4">
    <source>
        <dbReference type="ARBA" id="ARBA00022692"/>
    </source>
</evidence>
<feature type="compositionally biased region" description="Basic and acidic residues" evidence="7">
    <location>
        <begin position="232"/>
        <end position="242"/>
    </location>
</feature>
<feature type="transmembrane region" description="Helical" evidence="8">
    <location>
        <begin position="183"/>
        <end position="201"/>
    </location>
</feature>
<feature type="compositionally biased region" description="Basic and acidic residues" evidence="7">
    <location>
        <begin position="279"/>
        <end position="293"/>
    </location>
</feature>
<name>A0A2S6BQX8_9PEZI</name>
<feature type="transmembrane region" description="Helical" evidence="8">
    <location>
        <begin position="608"/>
        <end position="628"/>
    </location>
</feature>
<evidence type="ECO:0000256" key="8">
    <source>
        <dbReference type="SAM" id="Phobius"/>
    </source>
</evidence>
<feature type="transmembrane region" description="Helical" evidence="8">
    <location>
        <begin position="77"/>
        <end position="93"/>
    </location>
</feature>
<feature type="transmembrane region" description="Helical" evidence="8">
    <location>
        <begin position="350"/>
        <end position="374"/>
    </location>
</feature>
<feature type="transmembrane region" description="Helical" evidence="8">
    <location>
        <begin position="49"/>
        <end position="71"/>
    </location>
</feature>
<dbReference type="Proteomes" id="UP000237631">
    <property type="component" value="Unassembled WGS sequence"/>
</dbReference>
<dbReference type="InterPro" id="IPR045035">
    <property type="entry name" value="YSL-like"/>
</dbReference>
<keyword evidence="4 8" id="KW-0812">Transmembrane</keyword>
<feature type="region of interest" description="Disordered" evidence="7">
    <location>
        <begin position="772"/>
        <end position="796"/>
    </location>
</feature>
<dbReference type="Pfam" id="PF03169">
    <property type="entry name" value="OPT"/>
    <property type="match status" value="1"/>
</dbReference>
<comment type="subcellular location">
    <subcellularLocation>
        <location evidence="1">Membrane</location>
        <topology evidence="1">Multi-pass membrane protein</topology>
    </subcellularLocation>
</comment>
<dbReference type="EMBL" id="PNEN01001797">
    <property type="protein sequence ID" value="PPJ49887.1"/>
    <property type="molecule type" value="Genomic_DNA"/>
</dbReference>
<keyword evidence="5 8" id="KW-1133">Transmembrane helix</keyword>
<dbReference type="STRING" id="357750.A0A2S6BQX8"/>